<comment type="caution">
    <text evidence="7">The sequence shown here is derived from an EMBL/GenBank/DDBJ whole genome shotgun (WGS) entry which is preliminary data.</text>
</comment>
<dbReference type="InterPro" id="IPR034122">
    <property type="entry name" value="Retropepsin-like_bacterial"/>
</dbReference>
<dbReference type="Proteomes" id="UP001596086">
    <property type="component" value="Unassembled WGS sequence"/>
</dbReference>
<keyword evidence="8" id="KW-1185">Reference proteome</keyword>
<dbReference type="InterPro" id="IPR011990">
    <property type="entry name" value="TPR-like_helical_dom_sf"/>
</dbReference>
<keyword evidence="3" id="KW-0064">Aspartyl protease</keyword>
<dbReference type="SMART" id="SM00671">
    <property type="entry name" value="SEL1"/>
    <property type="match status" value="1"/>
</dbReference>
<dbReference type="Pfam" id="PF13975">
    <property type="entry name" value="gag-asp_proteas"/>
    <property type="match status" value="1"/>
</dbReference>
<dbReference type="PANTHER" id="PTHR12917">
    <property type="entry name" value="ASPARTYL PROTEASE DDI-RELATED"/>
    <property type="match status" value="1"/>
</dbReference>
<evidence type="ECO:0000259" key="6">
    <source>
        <dbReference type="PROSITE" id="PS50175"/>
    </source>
</evidence>
<keyword evidence="2 7" id="KW-0645">Protease</keyword>
<dbReference type="GO" id="GO:0008233">
    <property type="term" value="F:peptidase activity"/>
    <property type="evidence" value="ECO:0007669"/>
    <property type="project" value="UniProtKB-KW"/>
</dbReference>
<dbReference type="Pfam" id="PF13650">
    <property type="entry name" value="Asp_protease_2"/>
    <property type="match status" value="1"/>
</dbReference>
<dbReference type="PROSITE" id="PS50175">
    <property type="entry name" value="ASP_PROT_RETROV"/>
    <property type="match status" value="1"/>
</dbReference>
<evidence type="ECO:0000256" key="5">
    <source>
        <dbReference type="SAM" id="SignalP"/>
    </source>
</evidence>
<dbReference type="PANTHER" id="PTHR12917:SF1">
    <property type="entry name" value="AT13091P"/>
    <property type="match status" value="1"/>
</dbReference>
<dbReference type="EMBL" id="JBHSMZ010000024">
    <property type="protein sequence ID" value="MFC5551637.1"/>
    <property type="molecule type" value="Genomic_DNA"/>
</dbReference>
<dbReference type="PROSITE" id="PS00141">
    <property type="entry name" value="ASP_PROTEASE"/>
    <property type="match status" value="1"/>
</dbReference>
<evidence type="ECO:0000313" key="8">
    <source>
        <dbReference type="Proteomes" id="UP001596086"/>
    </source>
</evidence>
<keyword evidence="5" id="KW-0732">Signal</keyword>
<reference evidence="8" key="1">
    <citation type="journal article" date="2019" name="Int. J. Syst. Evol. Microbiol.">
        <title>The Global Catalogue of Microorganisms (GCM) 10K type strain sequencing project: providing services to taxonomists for standard genome sequencing and annotation.</title>
        <authorList>
            <consortium name="The Broad Institute Genomics Platform"/>
            <consortium name="The Broad Institute Genome Sequencing Center for Infectious Disease"/>
            <person name="Wu L."/>
            <person name="Ma J."/>
        </authorList>
    </citation>
    <scope>NUCLEOTIDE SEQUENCE [LARGE SCALE GENOMIC DNA]</scope>
    <source>
        <strain evidence="8">CGMCC 4.5798</strain>
    </source>
</reference>
<dbReference type="Gene3D" id="1.25.40.10">
    <property type="entry name" value="Tetratricopeptide repeat domain"/>
    <property type="match status" value="1"/>
</dbReference>
<proteinExistence type="inferred from homology"/>
<dbReference type="InterPro" id="IPR001969">
    <property type="entry name" value="Aspartic_peptidase_AS"/>
</dbReference>
<dbReference type="Gene3D" id="2.40.70.10">
    <property type="entry name" value="Acid Proteases"/>
    <property type="match status" value="2"/>
</dbReference>
<comment type="similarity">
    <text evidence="1">Belongs to the DDI1 family.</text>
</comment>
<evidence type="ECO:0000256" key="3">
    <source>
        <dbReference type="ARBA" id="ARBA00022750"/>
    </source>
</evidence>
<dbReference type="InterPro" id="IPR001995">
    <property type="entry name" value="Peptidase_A2_cat"/>
</dbReference>
<feature type="signal peptide" evidence="5">
    <location>
        <begin position="1"/>
        <end position="27"/>
    </location>
</feature>
<gene>
    <name evidence="7" type="ORF">ACFPO9_24225</name>
</gene>
<dbReference type="InterPro" id="IPR021109">
    <property type="entry name" value="Peptidase_aspartic_dom_sf"/>
</dbReference>
<dbReference type="CDD" id="cd05483">
    <property type="entry name" value="retropepsin_like_bacteria"/>
    <property type="match status" value="2"/>
</dbReference>
<keyword evidence="4" id="KW-0378">Hydrolase</keyword>
<evidence type="ECO:0000313" key="7">
    <source>
        <dbReference type="EMBL" id="MFC5551637.1"/>
    </source>
</evidence>
<dbReference type="GO" id="GO:0006508">
    <property type="term" value="P:proteolysis"/>
    <property type="evidence" value="ECO:0007669"/>
    <property type="project" value="UniProtKB-KW"/>
</dbReference>
<dbReference type="SUPFAM" id="SSF50630">
    <property type="entry name" value="Acid proteases"/>
    <property type="match status" value="2"/>
</dbReference>
<feature type="domain" description="Peptidase A2" evidence="6">
    <location>
        <begin position="63"/>
        <end position="100"/>
    </location>
</feature>
<sequence>MNTTLCRALARLSLGAACALLPLAHAAAEPAKCRYAPIGKLPLRYSGPSLEITTQGIINGTPAELLVDSGASQTYLTRTGTERRGIRAYATGRRATGIGGMSAIYASIVNEFIVGPVRAGRSNMPVLGSFGYTPSYDGILGAPFLFQTDVEISLAAKELTFFVPENCGATFLGYWGGGISAVPLRRHNQNHMNPQFLVRINGKELEAMIDSGAAVSSITSHAARRLEIPFDTPGAARGGDLVGIGNYTTSRWYVTVKSFQLGDETVENAEMAVVDSGLNDVDVTLGADFLRAHRVLFAMSQTRLYFSYVGGEPFGQRRTLEPWVVAEAESGNADAQMTLAEAYAGGKLAPRDDARAYDWLEKAAKGGSAHANLLTGRHLVQRQDYAAAAPRLRTALDKLPAERDGALLLYVARVGSGQAELAKSELAATFARGDADEWPKPIADFYLGTLSADKLLAQAADDRKEGKERRCEALSAMGNWHRAHAQPDQAKALDAQLKTSCSE</sequence>
<dbReference type="SUPFAM" id="SSF81901">
    <property type="entry name" value="HCP-like"/>
    <property type="match status" value="1"/>
</dbReference>
<dbReference type="RefSeq" id="WP_379776034.1">
    <property type="nucleotide sequence ID" value="NZ_JBHSMZ010000024.1"/>
</dbReference>
<dbReference type="InterPro" id="IPR006597">
    <property type="entry name" value="Sel1-like"/>
</dbReference>
<evidence type="ECO:0000256" key="4">
    <source>
        <dbReference type="ARBA" id="ARBA00022801"/>
    </source>
</evidence>
<evidence type="ECO:0000256" key="1">
    <source>
        <dbReference type="ARBA" id="ARBA00009136"/>
    </source>
</evidence>
<evidence type="ECO:0000256" key="2">
    <source>
        <dbReference type="ARBA" id="ARBA00022670"/>
    </source>
</evidence>
<name>A0ABW0S475_9BURK</name>
<protein>
    <submittedName>
        <fullName evidence="7">Aspartyl protease family protein</fullName>
    </submittedName>
</protein>
<organism evidence="7 8">
    <name type="scientific">Massilia aerilata</name>
    <dbReference type="NCBI Taxonomy" id="453817"/>
    <lineage>
        <taxon>Bacteria</taxon>
        <taxon>Pseudomonadati</taxon>
        <taxon>Pseudomonadota</taxon>
        <taxon>Betaproteobacteria</taxon>
        <taxon>Burkholderiales</taxon>
        <taxon>Oxalobacteraceae</taxon>
        <taxon>Telluria group</taxon>
        <taxon>Massilia</taxon>
    </lineage>
</organism>
<feature type="chain" id="PRO_5045260061" evidence="5">
    <location>
        <begin position="28"/>
        <end position="503"/>
    </location>
</feature>
<accession>A0ABW0S475</accession>